<comment type="subcellular location">
    <subcellularLocation>
        <location evidence="1">Cell inner membrane</location>
        <topology evidence="1">Peripheral membrane protein</topology>
    </subcellularLocation>
</comment>
<evidence type="ECO:0000256" key="1">
    <source>
        <dbReference type="ARBA" id="ARBA00004417"/>
    </source>
</evidence>
<dbReference type="EMBL" id="BPFH01000003">
    <property type="protein sequence ID" value="GIT95434.1"/>
    <property type="molecule type" value="Genomic_DNA"/>
</dbReference>
<dbReference type="InterPro" id="IPR050319">
    <property type="entry name" value="ABC_transp_ATP-bind"/>
</dbReference>
<dbReference type="CDD" id="cd03257">
    <property type="entry name" value="ABC_NikE_OppD_transporters"/>
    <property type="match status" value="1"/>
</dbReference>
<comment type="similarity">
    <text evidence="2">Belongs to the ABC transporter superfamily.</text>
</comment>
<evidence type="ECO:0000259" key="6">
    <source>
        <dbReference type="PROSITE" id="PS50893"/>
    </source>
</evidence>
<reference evidence="7 8" key="1">
    <citation type="submission" date="2021-05" db="EMBL/GenBank/DDBJ databases">
        <title>Bacteria Genome sequencing.</title>
        <authorList>
            <person name="Takabe Y."/>
            <person name="Nakajima Y."/>
            <person name="Suzuki S."/>
            <person name="Shiozaki T."/>
        </authorList>
    </citation>
    <scope>NUCLEOTIDE SEQUENCE [LARGE SCALE GENOMIC DNA]</scope>
    <source>
        <strain evidence="7 8">AI_62</strain>
    </source>
</reference>
<dbReference type="NCBIfam" id="TIGR01727">
    <property type="entry name" value="oligo_HPY"/>
    <property type="match status" value="1"/>
</dbReference>
<evidence type="ECO:0000256" key="5">
    <source>
        <dbReference type="ARBA" id="ARBA00022840"/>
    </source>
</evidence>
<dbReference type="RefSeq" id="WP_220748925.1">
    <property type="nucleotide sequence ID" value="NZ_BPFH01000003.1"/>
</dbReference>
<evidence type="ECO:0000256" key="4">
    <source>
        <dbReference type="ARBA" id="ARBA00022741"/>
    </source>
</evidence>
<evidence type="ECO:0000313" key="7">
    <source>
        <dbReference type="EMBL" id="GIT95434.1"/>
    </source>
</evidence>
<dbReference type="PROSITE" id="PS50893">
    <property type="entry name" value="ABC_TRANSPORTER_2"/>
    <property type="match status" value="1"/>
</dbReference>
<keyword evidence="3" id="KW-0813">Transport</keyword>
<keyword evidence="5 7" id="KW-0067">ATP-binding</keyword>
<dbReference type="SMART" id="SM00382">
    <property type="entry name" value="AAA"/>
    <property type="match status" value="1"/>
</dbReference>
<dbReference type="GO" id="GO:0005524">
    <property type="term" value="F:ATP binding"/>
    <property type="evidence" value="ECO:0007669"/>
    <property type="project" value="UniProtKB-KW"/>
</dbReference>
<sequence>MKPLVSVQSLTRVFDVSKPWLNRVIERLPKRFLTAVSDVSFDIPARSTYALVGESGSGKSTIGKMAVGLLRPSEGRVEIDGVDLVTESDPTVIDRIRTDIQMIFQDPFASLNPRWRVRDIITEPVAARGGDVTGLAERLLLQVGLAAEDAGKYPHQFSGGQRQRLCVARALASEPKLIVCDEPTSALDVSVQAQVLNLMSDLKDEHGLTYLFISHDLTVVRHMADAIGVLYLGRLVEEAAPDDLFTRPAHPYTAMLIDAAPKLDAFGREVTPPEGEIPDPIDPPKGCAFHPRCPLAIAKCSAERPTLQPFGRGRVACHRAGEVTLESAQTGPLRARADA</sequence>
<evidence type="ECO:0000313" key="8">
    <source>
        <dbReference type="Proteomes" id="UP000786693"/>
    </source>
</evidence>
<name>A0ABQ4NM22_9RHOB</name>
<dbReference type="InterPro" id="IPR017871">
    <property type="entry name" value="ABC_transporter-like_CS"/>
</dbReference>
<dbReference type="Proteomes" id="UP000786693">
    <property type="component" value="Unassembled WGS sequence"/>
</dbReference>
<dbReference type="InterPro" id="IPR003439">
    <property type="entry name" value="ABC_transporter-like_ATP-bd"/>
</dbReference>
<feature type="domain" description="ABC transporter" evidence="6">
    <location>
        <begin position="11"/>
        <end position="257"/>
    </location>
</feature>
<dbReference type="InterPro" id="IPR013563">
    <property type="entry name" value="Oligopep_ABC_C"/>
</dbReference>
<keyword evidence="8" id="KW-1185">Reference proteome</keyword>
<dbReference type="Pfam" id="PF08352">
    <property type="entry name" value="oligo_HPY"/>
    <property type="match status" value="1"/>
</dbReference>
<keyword evidence="4" id="KW-0547">Nucleotide-binding</keyword>
<protein>
    <submittedName>
        <fullName evidence="7">ABC transporter ATP-binding protein</fullName>
    </submittedName>
</protein>
<organism evidence="7 8">
    <name type="scientific">Jannaschia pagri</name>
    <dbReference type="NCBI Taxonomy" id="2829797"/>
    <lineage>
        <taxon>Bacteria</taxon>
        <taxon>Pseudomonadati</taxon>
        <taxon>Pseudomonadota</taxon>
        <taxon>Alphaproteobacteria</taxon>
        <taxon>Rhodobacterales</taxon>
        <taxon>Roseobacteraceae</taxon>
        <taxon>Jannaschia</taxon>
    </lineage>
</organism>
<dbReference type="PROSITE" id="PS00211">
    <property type="entry name" value="ABC_TRANSPORTER_1"/>
    <property type="match status" value="1"/>
</dbReference>
<comment type="caution">
    <text evidence="7">The sequence shown here is derived from an EMBL/GenBank/DDBJ whole genome shotgun (WGS) entry which is preliminary data.</text>
</comment>
<dbReference type="InterPro" id="IPR027417">
    <property type="entry name" value="P-loop_NTPase"/>
</dbReference>
<gene>
    <name evidence="7" type="ORF">JANAI62_20570</name>
</gene>
<dbReference type="InterPro" id="IPR003593">
    <property type="entry name" value="AAA+_ATPase"/>
</dbReference>
<evidence type="ECO:0000256" key="2">
    <source>
        <dbReference type="ARBA" id="ARBA00005417"/>
    </source>
</evidence>
<accession>A0ABQ4NM22</accession>
<dbReference type="Pfam" id="PF00005">
    <property type="entry name" value="ABC_tran"/>
    <property type="match status" value="1"/>
</dbReference>
<proteinExistence type="inferred from homology"/>
<dbReference type="PANTHER" id="PTHR43776:SF7">
    <property type="entry name" value="D,D-DIPEPTIDE TRANSPORT ATP-BINDING PROTEIN DDPF-RELATED"/>
    <property type="match status" value="1"/>
</dbReference>
<evidence type="ECO:0000256" key="3">
    <source>
        <dbReference type="ARBA" id="ARBA00022448"/>
    </source>
</evidence>
<dbReference type="SUPFAM" id="SSF52540">
    <property type="entry name" value="P-loop containing nucleoside triphosphate hydrolases"/>
    <property type="match status" value="1"/>
</dbReference>
<dbReference type="PANTHER" id="PTHR43776">
    <property type="entry name" value="TRANSPORT ATP-BINDING PROTEIN"/>
    <property type="match status" value="1"/>
</dbReference>
<dbReference type="Gene3D" id="3.40.50.300">
    <property type="entry name" value="P-loop containing nucleotide triphosphate hydrolases"/>
    <property type="match status" value="1"/>
</dbReference>